<accession>A0A2S6C717</accession>
<feature type="transmembrane region" description="Helical" evidence="1">
    <location>
        <begin position="91"/>
        <end position="111"/>
    </location>
</feature>
<proteinExistence type="predicted"/>
<gene>
    <name evidence="2" type="ORF">CBER1_08017</name>
</gene>
<keyword evidence="1" id="KW-1133">Transmembrane helix</keyword>
<dbReference type="EMBL" id="PNEN01000539">
    <property type="protein sequence ID" value="PPJ55483.1"/>
    <property type="molecule type" value="Genomic_DNA"/>
</dbReference>
<comment type="caution">
    <text evidence="2">The sequence shown here is derived from an EMBL/GenBank/DDBJ whole genome shotgun (WGS) entry which is preliminary data.</text>
</comment>
<feature type="transmembrane region" description="Helical" evidence="1">
    <location>
        <begin position="157"/>
        <end position="175"/>
    </location>
</feature>
<keyword evidence="1" id="KW-0472">Membrane</keyword>
<dbReference type="Proteomes" id="UP000237631">
    <property type="component" value="Unassembled WGS sequence"/>
</dbReference>
<keyword evidence="3" id="KW-1185">Reference proteome</keyword>
<reference evidence="3" key="1">
    <citation type="journal article" date="2017" name="bioRxiv">
        <title>Conservation of a gene cluster reveals novel cercosporin biosynthetic mechanisms and extends production to the genus Colletotrichum.</title>
        <authorList>
            <person name="de Jonge R."/>
            <person name="Ebert M.K."/>
            <person name="Huitt-Roehl C.R."/>
            <person name="Pal P."/>
            <person name="Suttle J.C."/>
            <person name="Spanner R.E."/>
            <person name="Neubauer J.D."/>
            <person name="Jurick W.M.II."/>
            <person name="Stott K.A."/>
            <person name="Secor G.A."/>
            <person name="Thomma B.P.H.J."/>
            <person name="Van de Peer Y."/>
            <person name="Townsend C.A."/>
            <person name="Bolton M.D."/>
        </authorList>
    </citation>
    <scope>NUCLEOTIDE SEQUENCE [LARGE SCALE GENOMIC DNA]</scope>
    <source>
        <strain evidence="3">CBS538.71</strain>
    </source>
</reference>
<evidence type="ECO:0000256" key="1">
    <source>
        <dbReference type="SAM" id="Phobius"/>
    </source>
</evidence>
<evidence type="ECO:0000313" key="3">
    <source>
        <dbReference type="Proteomes" id="UP000237631"/>
    </source>
</evidence>
<feature type="transmembrane region" description="Helical" evidence="1">
    <location>
        <begin position="195"/>
        <end position="216"/>
    </location>
</feature>
<evidence type="ECO:0000313" key="2">
    <source>
        <dbReference type="EMBL" id="PPJ55483.1"/>
    </source>
</evidence>
<sequence>MQQLRRRHTANHYDEVEDEIYETTQSWAQQEQRYEPIGPPKGYPALDFCPAMLKPTATITMSIFYAGVAAAMAVAILVPDSRGPYLIRKDSYYFAASYGPGLVAAISSFLYRITIQEFLRMLPYINTSNESRSSKAHRTLLAMYWPIFYDKNTSGKMTIFALNITTSFLLAYKAAVFEVVSAGTTWNLYIHTTAAVPLIAYYTVVAVMMVYLTCWLSTKSTGLRSEWDPQCIADIMALFCHFDVDLDNVKTNTGYLPYPARICEEYSYRLGYWKRDIKCRRKDGVIYCSQ</sequence>
<dbReference type="STRING" id="357750.A0A2S6C717"/>
<organism evidence="2 3">
    <name type="scientific">Cercospora berteroae</name>
    <dbReference type="NCBI Taxonomy" id="357750"/>
    <lineage>
        <taxon>Eukaryota</taxon>
        <taxon>Fungi</taxon>
        <taxon>Dikarya</taxon>
        <taxon>Ascomycota</taxon>
        <taxon>Pezizomycotina</taxon>
        <taxon>Dothideomycetes</taxon>
        <taxon>Dothideomycetidae</taxon>
        <taxon>Mycosphaerellales</taxon>
        <taxon>Mycosphaerellaceae</taxon>
        <taxon>Cercospora</taxon>
    </lineage>
</organism>
<feature type="transmembrane region" description="Helical" evidence="1">
    <location>
        <begin position="62"/>
        <end position="79"/>
    </location>
</feature>
<name>A0A2S6C717_9PEZI</name>
<protein>
    <submittedName>
        <fullName evidence="2">Uncharacterized protein</fullName>
    </submittedName>
</protein>
<dbReference type="OrthoDB" id="3945559at2759"/>
<keyword evidence="1" id="KW-0812">Transmembrane</keyword>
<dbReference type="AlphaFoldDB" id="A0A2S6C717"/>